<accession>A0ABR2Y9W4</accession>
<keyword evidence="9" id="KW-1185">Reference proteome</keyword>
<gene>
    <name evidence="8" type="ORF">SCAR479_00284</name>
</gene>
<name>A0ABR2Y9W4_9PEZI</name>
<keyword evidence="1" id="KW-0719">Serine esterase</keyword>
<comment type="catalytic activity">
    <reaction evidence="6">
        <text>feruloyl-polysaccharide + H2O = ferulate + polysaccharide.</text>
        <dbReference type="EC" id="3.1.1.73"/>
    </reaction>
</comment>
<evidence type="ECO:0000313" key="8">
    <source>
        <dbReference type="EMBL" id="KAK9783725.1"/>
    </source>
</evidence>
<dbReference type="InterPro" id="IPR011118">
    <property type="entry name" value="Tannase/feruloyl_esterase"/>
</dbReference>
<keyword evidence="3" id="KW-0732">Signal</keyword>
<proteinExistence type="inferred from homology"/>
<reference evidence="8 9" key="1">
    <citation type="submission" date="2024-02" db="EMBL/GenBank/DDBJ databases">
        <title>First draft genome assembly of two strains of Seiridium cardinale.</title>
        <authorList>
            <person name="Emiliani G."/>
            <person name="Scali E."/>
        </authorList>
    </citation>
    <scope>NUCLEOTIDE SEQUENCE [LARGE SCALE GENOMIC DNA]</scope>
    <source>
        <strain evidence="8 9">BM-138-000479</strain>
    </source>
</reference>
<protein>
    <recommendedName>
        <fullName evidence="7">Carboxylic ester hydrolase</fullName>
        <ecNumber evidence="7">3.1.1.-</ecNumber>
    </recommendedName>
</protein>
<keyword evidence="2" id="KW-0858">Xylan degradation</keyword>
<evidence type="ECO:0000256" key="6">
    <source>
        <dbReference type="ARBA" id="ARBA00034075"/>
    </source>
</evidence>
<dbReference type="EC" id="3.1.1.-" evidence="7"/>
<evidence type="ECO:0000256" key="5">
    <source>
        <dbReference type="ARBA" id="ARBA00023157"/>
    </source>
</evidence>
<dbReference type="EMBL" id="JARVKM010000001">
    <property type="protein sequence ID" value="KAK9783725.1"/>
    <property type="molecule type" value="Genomic_DNA"/>
</dbReference>
<evidence type="ECO:0000313" key="9">
    <source>
        <dbReference type="Proteomes" id="UP001465668"/>
    </source>
</evidence>
<comment type="similarity">
    <text evidence="7">Belongs to the tannase family.</text>
</comment>
<keyword evidence="4 7" id="KW-0378">Hydrolase</keyword>
<evidence type="ECO:0000256" key="3">
    <source>
        <dbReference type="ARBA" id="ARBA00022729"/>
    </source>
</evidence>
<evidence type="ECO:0000256" key="2">
    <source>
        <dbReference type="ARBA" id="ARBA00022651"/>
    </source>
</evidence>
<dbReference type="Proteomes" id="UP001465668">
    <property type="component" value="Unassembled WGS sequence"/>
</dbReference>
<evidence type="ECO:0000256" key="7">
    <source>
        <dbReference type="RuleBase" id="RU361238"/>
    </source>
</evidence>
<dbReference type="Pfam" id="PF07519">
    <property type="entry name" value="Tannase"/>
    <property type="match status" value="1"/>
</dbReference>
<keyword evidence="5" id="KW-1015">Disulfide bond</keyword>
<dbReference type="PANTHER" id="PTHR33938">
    <property type="entry name" value="FERULOYL ESTERASE B-RELATED"/>
    <property type="match status" value="1"/>
</dbReference>
<keyword evidence="2" id="KW-0624">Polysaccharide degradation</keyword>
<keyword evidence="2" id="KW-0119">Carbohydrate metabolism</keyword>
<comment type="caution">
    <text evidence="8">The sequence shown here is derived from an EMBL/GenBank/DDBJ whole genome shotgun (WGS) entry which is preliminary data.</text>
</comment>
<evidence type="ECO:0000256" key="1">
    <source>
        <dbReference type="ARBA" id="ARBA00022487"/>
    </source>
</evidence>
<sequence length="161" mass="17349">MPMHVNAIQTASSVQNDTIAACGLLDGKKDGVVSLEDIRDYGGKIIHYHVEFNNSIPAGSSVIYQDIVRQAIYPDLSVTDGYAQINEFYRFYMVPGAGHCGRSQSRPNGPFPSVIFGRVINSGENGDAPDQLPAVTTSGVSEGLCLWPTGPLWSEGSDEKE</sequence>
<evidence type="ECO:0000256" key="4">
    <source>
        <dbReference type="ARBA" id="ARBA00022801"/>
    </source>
</evidence>
<organism evidence="8 9">
    <name type="scientific">Seiridium cardinale</name>
    <dbReference type="NCBI Taxonomy" id="138064"/>
    <lineage>
        <taxon>Eukaryota</taxon>
        <taxon>Fungi</taxon>
        <taxon>Dikarya</taxon>
        <taxon>Ascomycota</taxon>
        <taxon>Pezizomycotina</taxon>
        <taxon>Sordariomycetes</taxon>
        <taxon>Xylariomycetidae</taxon>
        <taxon>Amphisphaeriales</taxon>
        <taxon>Sporocadaceae</taxon>
        <taxon>Seiridium</taxon>
    </lineage>
</organism>
<dbReference type="PANTHER" id="PTHR33938:SF15">
    <property type="entry name" value="FERULOYL ESTERASE B-RELATED"/>
    <property type="match status" value="1"/>
</dbReference>